<dbReference type="PANTHER" id="PTHR30146">
    <property type="entry name" value="LACI-RELATED TRANSCRIPTIONAL REPRESSOR"/>
    <property type="match status" value="1"/>
</dbReference>
<dbReference type="Pfam" id="PF00532">
    <property type="entry name" value="Peripla_BP_1"/>
    <property type="match status" value="1"/>
</dbReference>
<evidence type="ECO:0000256" key="2">
    <source>
        <dbReference type="ARBA" id="ARBA00023125"/>
    </source>
</evidence>
<dbReference type="Proteomes" id="UP001501692">
    <property type="component" value="Unassembled WGS sequence"/>
</dbReference>
<dbReference type="RefSeq" id="WP_345165488.1">
    <property type="nucleotide sequence ID" value="NZ_BAABJK010000004.1"/>
</dbReference>
<dbReference type="Gene3D" id="3.40.50.2300">
    <property type="match status" value="2"/>
</dbReference>
<organism evidence="5 6">
    <name type="scientific">Algibacter aquimarinus</name>
    <dbReference type="NCBI Taxonomy" id="1136748"/>
    <lineage>
        <taxon>Bacteria</taxon>
        <taxon>Pseudomonadati</taxon>
        <taxon>Bacteroidota</taxon>
        <taxon>Flavobacteriia</taxon>
        <taxon>Flavobacteriales</taxon>
        <taxon>Flavobacteriaceae</taxon>
        <taxon>Algibacter</taxon>
    </lineage>
</organism>
<dbReference type="SUPFAM" id="SSF47413">
    <property type="entry name" value="lambda repressor-like DNA-binding domains"/>
    <property type="match status" value="1"/>
</dbReference>
<dbReference type="SUPFAM" id="SSF53822">
    <property type="entry name" value="Periplasmic binding protein-like I"/>
    <property type="match status" value="1"/>
</dbReference>
<dbReference type="Pfam" id="PF00356">
    <property type="entry name" value="LacI"/>
    <property type="match status" value="1"/>
</dbReference>
<evidence type="ECO:0000256" key="3">
    <source>
        <dbReference type="ARBA" id="ARBA00023163"/>
    </source>
</evidence>
<sequence>MKKVYLKDIANDLNVSKTAVSLVLNDKGDENKISQDTQQRIIEYAKKHNYIPNQLARGLSRGKSETIGLIIPNISDTFYSKVSGVIERKAKEQGYTVLFSSSYEDPEKEGELIQSMLNRQVDGLIIASTQKNQKEIDFLKKEKFPFVLFDRHYPNKDTDYVVVDNYLGTKKITEHLLNLGREQIGLITLKPALEPIAQRLLGYNDALKSFNIESRKEYIIEIEREAYLEEIEKAVSKLILSSTPVDAIVFATHYLASQGLRVLKKLNINVPQDVAIVSFDELSAFDIVEPPITAVIQPIKEIGCSVIEILLNKIESTVQQDIKPTVLKTKLEIRESCGQLL</sequence>
<keyword evidence="2 5" id="KW-0238">DNA-binding</keyword>
<evidence type="ECO:0000256" key="1">
    <source>
        <dbReference type="ARBA" id="ARBA00023015"/>
    </source>
</evidence>
<accession>A0ABP9H8N9</accession>
<dbReference type="PANTHER" id="PTHR30146:SF109">
    <property type="entry name" value="HTH-TYPE TRANSCRIPTIONAL REGULATOR GALS"/>
    <property type="match status" value="1"/>
</dbReference>
<gene>
    <name evidence="5" type="ORF">GCM10023315_11070</name>
</gene>
<evidence type="ECO:0000313" key="6">
    <source>
        <dbReference type="Proteomes" id="UP001501692"/>
    </source>
</evidence>
<comment type="caution">
    <text evidence="5">The sequence shown here is derived from an EMBL/GenBank/DDBJ whole genome shotgun (WGS) entry which is preliminary data.</text>
</comment>
<proteinExistence type="predicted"/>
<dbReference type="GO" id="GO:0003677">
    <property type="term" value="F:DNA binding"/>
    <property type="evidence" value="ECO:0007669"/>
    <property type="project" value="UniProtKB-KW"/>
</dbReference>
<keyword evidence="3" id="KW-0804">Transcription</keyword>
<dbReference type="CDD" id="cd19977">
    <property type="entry name" value="PBP1_EndR-like"/>
    <property type="match status" value="1"/>
</dbReference>
<keyword evidence="6" id="KW-1185">Reference proteome</keyword>
<keyword evidence="1" id="KW-0805">Transcription regulation</keyword>
<feature type="domain" description="HTH lacI-type" evidence="4">
    <location>
        <begin position="6"/>
        <end position="61"/>
    </location>
</feature>
<dbReference type="InterPro" id="IPR028082">
    <property type="entry name" value="Peripla_BP_I"/>
</dbReference>
<evidence type="ECO:0000313" key="5">
    <source>
        <dbReference type="EMBL" id="GAA4964087.1"/>
    </source>
</evidence>
<reference evidence="6" key="1">
    <citation type="journal article" date="2019" name="Int. J. Syst. Evol. Microbiol.">
        <title>The Global Catalogue of Microorganisms (GCM) 10K type strain sequencing project: providing services to taxonomists for standard genome sequencing and annotation.</title>
        <authorList>
            <consortium name="The Broad Institute Genomics Platform"/>
            <consortium name="The Broad Institute Genome Sequencing Center for Infectious Disease"/>
            <person name="Wu L."/>
            <person name="Ma J."/>
        </authorList>
    </citation>
    <scope>NUCLEOTIDE SEQUENCE [LARGE SCALE GENOMIC DNA]</scope>
    <source>
        <strain evidence="6">JCM 18287</strain>
    </source>
</reference>
<dbReference type="CDD" id="cd01392">
    <property type="entry name" value="HTH_LacI"/>
    <property type="match status" value="1"/>
</dbReference>
<dbReference type="EMBL" id="BAABJK010000004">
    <property type="protein sequence ID" value="GAA4964087.1"/>
    <property type="molecule type" value="Genomic_DNA"/>
</dbReference>
<dbReference type="InterPro" id="IPR000843">
    <property type="entry name" value="HTH_LacI"/>
</dbReference>
<evidence type="ECO:0000259" key="4">
    <source>
        <dbReference type="PROSITE" id="PS50932"/>
    </source>
</evidence>
<dbReference type="SMART" id="SM00354">
    <property type="entry name" value="HTH_LACI"/>
    <property type="match status" value="1"/>
</dbReference>
<name>A0ABP9H8N9_9FLAO</name>
<dbReference type="InterPro" id="IPR001761">
    <property type="entry name" value="Peripla_BP/Lac1_sug-bd_dom"/>
</dbReference>
<dbReference type="Gene3D" id="1.10.260.40">
    <property type="entry name" value="lambda repressor-like DNA-binding domains"/>
    <property type="match status" value="1"/>
</dbReference>
<dbReference type="InterPro" id="IPR010982">
    <property type="entry name" value="Lambda_DNA-bd_dom_sf"/>
</dbReference>
<dbReference type="PROSITE" id="PS50932">
    <property type="entry name" value="HTH_LACI_2"/>
    <property type="match status" value="1"/>
</dbReference>
<protein>
    <submittedName>
        <fullName evidence="5">LacI family DNA-binding transcriptional regulator</fullName>
    </submittedName>
</protein>